<evidence type="ECO:0000256" key="1">
    <source>
        <dbReference type="PROSITE-ProRule" id="PRU00023"/>
    </source>
</evidence>
<dbReference type="SUPFAM" id="SSF48403">
    <property type="entry name" value="Ankyrin repeat"/>
    <property type="match status" value="1"/>
</dbReference>
<gene>
    <name evidence="3" type="ORF">ACFQBM_10090</name>
</gene>
<keyword evidence="1" id="KW-0040">ANK repeat</keyword>
<dbReference type="EMBL" id="JBHSVR010000001">
    <property type="protein sequence ID" value="MFC6633633.1"/>
    <property type="molecule type" value="Genomic_DNA"/>
</dbReference>
<feature type="chain" id="PRO_5045260489" description="Ankyrin repeat domain-containing protein" evidence="2">
    <location>
        <begin position="20"/>
        <end position="155"/>
    </location>
</feature>
<comment type="caution">
    <text evidence="3">The sequence shown here is derived from an EMBL/GenBank/DDBJ whole genome shotgun (WGS) entry which is preliminary data.</text>
</comment>
<proteinExistence type="predicted"/>
<keyword evidence="4" id="KW-1185">Reference proteome</keyword>
<dbReference type="PROSITE" id="PS50088">
    <property type="entry name" value="ANK_REPEAT"/>
    <property type="match status" value="1"/>
</dbReference>
<accession>A0ABW1YLL0</accession>
<dbReference type="RefSeq" id="WP_377516610.1">
    <property type="nucleotide sequence ID" value="NZ_JBHSVR010000001.1"/>
</dbReference>
<name>A0ABW1YLL0_9GAMM</name>
<dbReference type="InterPro" id="IPR036770">
    <property type="entry name" value="Ankyrin_rpt-contain_sf"/>
</dbReference>
<dbReference type="Proteomes" id="UP001596425">
    <property type="component" value="Unassembled WGS sequence"/>
</dbReference>
<feature type="signal peptide" evidence="2">
    <location>
        <begin position="1"/>
        <end position="19"/>
    </location>
</feature>
<dbReference type="Pfam" id="PF00023">
    <property type="entry name" value="Ank"/>
    <property type="match status" value="1"/>
</dbReference>
<dbReference type="InterPro" id="IPR002110">
    <property type="entry name" value="Ankyrin_rpt"/>
</dbReference>
<evidence type="ECO:0000256" key="2">
    <source>
        <dbReference type="SAM" id="SignalP"/>
    </source>
</evidence>
<dbReference type="PROSITE" id="PS50297">
    <property type="entry name" value="ANK_REP_REGION"/>
    <property type="match status" value="1"/>
</dbReference>
<protein>
    <recommendedName>
        <fullName evidence="5">Ankyrin repeat domain-containing protein</fullName>
    </recommendedName>
</protein>
<sequence length="155" mass="16636">MSKFLIVAILALNISHTWASVESLRSVGIETSGENGCYLSNGKSVLGPTIGMMVDAYENHPKLPNKTIEAVIQTAIDASCNINEPNSSGLSPLNSAILLNHPVLVQLLLSNGANPNLKISSSKKFINGKDSFSLYEFLETKKVMSGVGEVLAKYR</sequence>
<keyword evidence="2" id="KW-0732">Signal</keyword>
<evidence type="ECO:0000313" key="4">
    <source>
        <dbReference type="Proteomes" id="UP001596425"/>
    </source>
</evidence>
<organism evidence="3 4">
    <name type="scientific">Microbulbifer taiwanensis</name>
    <dbReference type="NCBI Taxonomy" id="986746"/>
    <lineage>
        <taxon>Bacteria</taxon>
        <taxon>Pseudomonadati</taxon>
        <taxon>Pseudomonadota</taxon>
        <taxon>Gammaproteobacteria</taxon>
        <taxon>Cellvibrionales</taxon>
        <taxon>Microbulbiferaceae</taxon>
        <taxon>Microbulbifer</taxon>
    </lineage>
</organism>
<reference evidence="4" key="1">
    <citation type="journal article" date="2019" name="Int. J. Syst. Evol. Microbiol.">
        <title>The Global Catalogue of Microorganisms (GCM) 10K type strain sequencing project: providing services to taxonomists for standard genome sequencing and annotation.</title>
        <authorList>
            <consortium name="The Broad Institute Genomics Platform"/>
            <consortium name="The Broad Institute Genome Sequencing Center for Infectious Disease"/>
            <person name="Wu L."/>
            <person name="Ma J."/>
        </authorList>
    </citation>
    <scope>NUCLEOTIDE SEQUENCE [LARGE SCALE GENOMIC DNA]</scope>
    <source>
        <strain evidence="4">CGMCC 1.13718</strain>
    </source>
</reference>
<evidence type="ECO:0008006" key="5">
    <source>
        <dbReference type="Google" id="ProtNLM"/>
    </source>
</evidence>
<evidence type="ECO:0000313" key="3">
    <source>
        <dbReference type="EMBL" id="MFC6633633.1"/>
    </source>
</evidence>
<dbReference type="Gene3D" id="1.25.40.20">
    <property type="entry name" value="Ankyrin repeat-containing domain"/>
    <property type="match status" value="1"/>
</dbReference>
<feature type="repeat" description="ANK" evidence="1">
    <location>
        <begin position="88"/>
        <end position="120"/>
    </location>
</feature>